<organism evidence="2">
    <name type="scientific">marine metagenome</name>
    <dbReference type="NCBI Taxonomy" id="408172"/>
    <lineage>
        <taxon>unclassified sequences</taxon>
        <taxon>metagenomes</taxon>
        <taxon>ecological metagenomes</taxon>
    </lineage>
</organism>
<dbReference type="EMBL" id="UINC01097802">
    <property type="protein sequence ID" value="SVC55819.1"/>
    <property type="molecule type" value="Genomic_DNA"/>
</dbReference>
<accession>A0A382N3S4</accession>
<evidence type="ECO:0000313" key="2">
    <source>
        <dbReference type="EMBL" id="SVC55819.1"/>
    </source>
</evidence>
<dbReference type="SUPFAM" id="SSF49384">
    <property type="entry name" value="Carbohydrate-binding domain"/>
    <property type="match status" value="2"/>
</dbReference>
<name>A0A382N3S4_9ZZZZ</name>
<reference evidence="2" key="1">
    <citation type="submission" date="2018-05" db="EMBL/GenBank/DDBJ databases">
        <authorList>
            <person name="Lanie J.A."/>
            <person name="Ng W.-L."/>
            <person name="Kazmierczak K.M."/>
            <person name="Andrzejewski T.M."/>
            <person name="Davidsen T.M."/>
            <person name="Wayne K.J."/>
            <person name="Tettelin H."/>
            <person name="Glass J.I."/>
            <person name="Rusch D."/>
            <person name="Podicherti R."/>
            <person name="Tsui H.-C.T."/>
            <person name="Winkler M.E."/>
        </authorList>
    </citation>
    <scope>NUCLEOTIDE SEQUENCE</scope>
</reference>
<gene>
    <name evidence="2" type="ORF">METZ01_LOCUS308673</name>
</gene>
<sequence length="278" mass="30617">MKLKLVLWLSCVTLFAGDKVLYLTNAITNADSSATLELYLNSNENARGFQVDIVYDTTVVSYDTIISSEHIDGFILSANEPVKGLLKVLAISFSGKTIELGLKRIADIKFKGIDPANFKHTKISISNPVLSYANGVSLIPKYYSGYILSPNQSFLTVNRVQSSRYFDLVNTIDFAAMQFSFNYDTNIVTVDSVNGLARLSGLKFAWNEPEKGRIKIVINSNDNTLLTKGNGQIARLFHTIKDSSHSINDFSFSESFGVDASGLASQILPLESYHINSA</sequence>
<dbReference type="CDD" id="cd08547">
    <property type="entry name" value="Type_II_cohesin"/>
    <property type="match status" value="1"/>
</dbReference>
<dbReference type="Gene3D" id="2.60.40.680">
    <property type="match status" value="2"/>
</dbReference>
<protein>
    <recommendedName>
        <fullName evidence="1">Cohesin domain-containing protein</fullName>
    </recommendedName>
</protein>
<proteinExistence type="predicted"/>
<dbReference type="InterPro" id="IPR008965">
    <property type="entry name" value="CBM2/CBM3_carb-bd_dom_sf"/>
</dbReference>
<feature type="non-terminal residue" evidence="2">
    <location>
        <position position="278"/>
    </location>
</feature>
<feature type="domain" description="Cohesin" evidence="1">
    <location>
        <begin position="173"/>
        <end position="264"/>
    </location>
</feature>
<dbReference type="GO" id="GO:0000272">
    <property type="term" value="P:polysaccharide catabolic process"/>
    <property type="evidence" value="ECO:0007669"/>
    <property type="project" value="InterPro"/>
</dbReference>
<evidence type="ECO:0000259" key="1">
    <source>
        <dbReference type="Pfam" id="PF00963"/>
    </source>
</evidence>
<dbReference type="GO" id="GO:0030246">
    <property type="term" value="F:carbohydrate binding"/>
    <property type="evidence" value="ECO:0007669"/>
    <property type="project" value="InterPro"/>
</dbReference>
<dbReference type="InterPro" id="IPR002102">
    <property type="entry name" value="Cohesin_dom"/>
</dbReference>
<dbReference type="Pfam" id="PF00963">
    <property type="entry name" value="Cohesin"/>
    <property type="match status" value="1"/>
</dbReference>
<dbReference type="AlphaFoldDB" id="A0A382N3S4"/>